<keyword evidence="13" id="KW-1185">Reference proteome</keyword>
<proteinExistence type="inferred from homology"/>
<keyword evidence="6" id="KW-0472">Membrane</keyword>
<sequence length="176" mass="19660">MGSGESTTRKVSFGVDDEDRVRILRGVKLTEDVLQRMRGVANIAPNPPSPPTTTASKQQDPASEVKEPGTSSRPSPLPPVQPASSTKTPHTADSRGEQMRYNQQQQILAEELAKVARQEREAAREEMNKVLRAERLLAYHENKKTQQLVRSWQVHNGPKPCLKSHFLVLHRLVVGQ</sequence>
<comment type="similarity">
    <text evidence="10">Belongs to the MICOS complex subunit Mic19 family. Metazoan Mic25 subfamily.</text>
</comment>
<keyword evidence="8" id="KW-0449">Lipoprotein</keyword>
<evidence type="ECO:0000256" key="6">
    <source>
        <dbReference type="ARBA" id="ARBA00023136"/>
    </source>
</evidence>
<dbReference type="Pfam" id="PF05300">
    <property type="entry name" value="MIC19_MIC25"/>
    <property type="match status" value="1"/>
</dbReference>
<evidence type="ECO:0000256" key="3">
    <source>
        <dbReference type="ARBA" id="ARBA00022792"/>
    </source>
</evidence>
<name>A0A9Q0DDC4_9TELE</name>
<evidence type="ECO:0000256" key="5">
    <source>
        <dbReference type="ARBA" id="ARBA00023128"/>
    </source>
</evidence>
<dbReference type="EMBL" id="JANIIK010000117">
    <property type="protein sequence ID" value="KAJ3586296.1"/>
    <property type="molecule type" value="Genomic_DNA"/>
</dbReference>
<keyword evidence="5" id="KW-0496">Mitochondrion</keyword>
<dbReference type="AlphaFoldDB" id="A0A9Q0DDC4"/>
<accession>A0A9Q0DDC4</accession>
<dbReference type="InterPro" id="IPR042860">
    <property type="entry name" value="MIC25"/>
</dbReference>
<feature type="region of interest" description="Disordered" evidence="11">
    <location>
        <begin position="38"/>
        <end position="104"/>
    </location>
</feature>
<evidence type="ECO:0000256" key="1">
    <source>
        <dbReference type="ARBA" id="ARBA00002689"/>
    </source>
</evidence>
<evidence type="ECO:0000313" key="12">
    <source>
        <dbReference type="EMBL" id="KAJ3586296.1"/>
    </source>
</evidence>
<dbReference type="PANTHER" id="PTHR47609">
    <property type="entry name" value="MICOS COMPLEX SUBUNIT MIC25"/>
    <property type="match status" value="1"/>
</dbReference>
<dbReference type="GO" id="GO:0042407">
    <property type="term" value="P:cristae formation"/>
    <property type="evidence" value="ECO:0007669"/>
    <property type="project" value="TreeGrafter"/>
</dbReference>
<protein>
    <recommendedName>
        <fullName evidence="14">MICOS complex subunit MIC25</fullName>
    </recommendedName>
</protein>
<evidence type="ECO:0000256" key="2">
    <source>
        <dbReference type="ARBA" id="ARBA00022707"/>
    </source>
</evidence>
<keyword evidence="4" id="KW-0175">Coiled coil</keyword>
<comment type="caution">
    <text evidence="12">The sequence shown here is derived from an EMBL/GenBank/DDBJ whole genome shotgun (WGS) entry which is preliminary data.</text>
</comment>
<keyword evidence="7" id="KW-1015">Disulfide bond</keyword>
<reference evidence="12" key="1">
    <citation type="submission" date="2022-07" db="EMBL/GenBank/DDBJ databases">
        <title>Chromosome-level genome of Muraenolepis orangiensis.</title>
        <authorList>
            <person name="Kim J."/>
        </authorList>
    </citation>
    <scope>NUCLEOTIDE SEQUENCE</scope>
    <source>
        <strain evidence="12">KU_S4_2022</strain>
        <tissue evidence="12">Muscle</tissue>
    </source>
</reference>
<feature type="region of interest" description="Disordered" evidence="11">
    <location>
        <begin position="1"/>
        <end position="22"/>
    </location>
</feature>
<comment type="function">
    <text evidence="1">Component of the MICOS complex, a large protein complex of the mitochondrial inner membrane that plays crucial roles in the maintenance of crista junctions, inner membrane architecture, and formation of contact sites to the outer membrane.</text>
</comment>
<organism evidence="12 13">
    <name type="scientific">Muraenolepis orangiensis</name>
    <name type="common">Patagonian moray cod</name>
    <dbReference type="NCBI Taxonomy" id="630683"/>
    <lineage>
        <taxon>Eukaryota</taxon>
        <taxon>Metazoa</taxon>
        <taxon>Chordata</taxon>
        <taxon>Craniata</taxon>
        <taxon>Vertebrata</taxon>
        <taxon>Euteleostomi</taxon>
        <taxon>Actinopterygii</taxon>
        <taxon>Neopterygii</taxon>
        <taxon>Teleostei</taxon>
        <taxon>Neoteleostei</taxon>
        <taxon>Acanthomorphata</taxon>
        <taxon>Zeiogadaria</taxon>
        <taxon>Gadariae</taxon>
        <taxon>Gadiformes</taxon>
        <taxon>Muraenolepidoidei</taxon>
        <taxon>Muraenolepididae</taxon>
        <taxon>Muraenolepis</taxon>
    </lineage>
</organism>
<evidence type="ECO:0000256" key="8">
    <source>
        <dbReference type="ARBA" id="ARBA00023288"/>
    </source>
</evidence>
<comment type="subcellular location">
    <subcellularLocation>
        <location evidence="9">Mitochondrion inner membrane</location>
        <topology evidence="9">Lipid-anchor</topology>
    </subcellularLocation>
</comment>
<evidence type="ECO:0000256" key="10">
    <source>
        <dbReference type="ARBA" id="ARBA00034480"/>
    </source>
</evidence>
<dbReference type="GO" id="GO:0061617">
    <property type="term" value="C:MICOS complex"/>
    <property type="evidence" value="ECO:0007669"/>
    <property type="project" value="InterPro"/>
</dbReference>
<dbReference type="PANTHER" id="PTHR47609:SF1">
    <property type="entry name" value="MICOS COMPLEX SUBUNIT MIC25"/>
    <property type="match status" value="1"/>
</dbReference>
<keyword evidence="2" id="KW-0519">Myristate</keyword>
<feature type="compositionally biased region" description="Polar residues" evidence="11">
    <location>
        <begin position="1"/>
        <end position="10"/>
    </location>
</feature>
<evidence type="ECO:0008006" key="14">
    <source>
        <dbReference type="Google" id="ProtNLM"/>
    </source>
</evidence>
<evidence type="ECO:0000256" key="7">
    <source>
        <dbReference type="ARBA" id="ARBA00023157"/>
    </source>
</evidence>
<dbReference type="OrthoDB" id="70030at2759"/>
<evidence type="ECO:0000256" key="9">
    <source>
        <dbReference type="ARBA" id="ARBA00034476"/>
    </source>
</evidence>
<evidence type="ECO:0000256" key="4">
    <source>
        <dbReference type="ARBA" id="ARBA00023054"/>
    </source>
</evidence>
<dbReference type="Proteomes" id="UP001148018">
    <property type="component" value="Unassembled WGS sequence"/>
</dbReference>
<keyword evidence="3" id="KW-0999">Mitochondrion inner membrane</keyword>
<gene>
    <name evidence="12" type="ORF">NHX12_012696</name>
</gene>
<evidence type="ECO:0000313" key="13">
    <source>
        <dbReference type="Proteomes" id="UP001148018"/>
    </source>
</evidence>
<dbReference type="GO" id="GO:0006974">
    <property type="term" value="P:DNA damage response"/>
    <property type="evidence" value="ECO:0007669"/>
    <property type="project" value="TreeGrafter"/>
</dbReference>
<evidence type="ECO:0000256" key="11">
    <source>
        <dbReference type="SAM" id="MobiDB-lite"/>
    </source>
</evidence>
<dbReference type="InterPro" id="IPR007964">
    <property type="entry name" value="MIC19/MIC25"/>
</dbReference>